<accession>A0A3S0KBD1</accession>
<evidence type="ECO:0000256" key="6">
    <source>
        <dbReference type="ARBA" id="ARBA00022989"/>
    </source>
</evidence>
<evidence type="ECO:0000256" key="8">
    <source>
        <dbReference type="SAM" id="Phobius"/>
    </source>
</evidence>
<feature type="transmembrane region" description="Helical" evidence="8">
    <location>
        <begin position="16"/>
        <end position="35"/>
    </location>
</feature>
<dbReference type="OrthoDB" id="7161178at2"/>
<proteinExistence type="inferred from homology"/>
<comment type="similarity">
    <text evidence="2">Belongs to the MreD family.</text>
</comment>
<dbReference type="RefSeq" id="WP_126614889.1">
    <property type="nucleotide sequence ID" value="NZ_JBHUCY010000077.1"/>
</dbReference>
<feature type="transmembrane region" description="Helical" evidence="8">
    <location>
        <begin position="101"/>
        <end position="123"/>
    </location>
</feature>
<evidence type="ECO:0000256" key="1">
    <source>
        <dbReference type="ARBA" id="ARBA00004651"/>
    </source>
</evidence>
<keyword evidence="5" id="KW-0133">Cell shape</keyword>
<gene>
    <name evidence="9" type="primary">mreD</name>
    <name evidence="9" type="ORF">EJ903_10490</name>
</gene>
<dbReference type="Pfam" id="PF04093">
    <property type="entry name" value="MreD"/>
    <property type="match status" value="1"/>
</dbReference>
<dbReference type="GO" id="GO:0008360">
    <property type="term" value="P:regulation of cell shape"/>
    <property type="evidence" value="ECO:0007669"/>
    <property type="project" value="UniProtKB-KW"/>
</dbReference>
<feature type="transmembrane region" description="Helical" evidence="8">
    <location>
        <begin position="65"/>
        <end position="89"/>
    </location>
</feature>
<evidence type="ECO:0000256" key="5">
    <source>
        <dbReference type="ARBA" id="ARBA00022960"/>
    </source>
</evidence>
<dbReference type="NCBIfam" id="TIGR03426">
    <property type="entry name" value="shape_MreD"/>
    <property type="match status" value="1"/>
</dbReference>
<comment type="caution">
    <text evidence="9">The sequence shown here is derived from an EMBL/GenBank/DDBJ whole genome shotgun (WGS) entry which is preliminary data.</text>
</comment>
<evidence type="ECO:0000256" key="4">
    <source>
        <dbReference type="ARBA" id="ARBA00022692"/>
    </source>
</evidence>
<dbReference type="InterPro" id="IPR007227">
    <property type="entry name" value="Cell_shape_determining_MreD"/>
</dbReference>
<sequence length="170" mass="18953">MTTTFWQRLDKAGRNLAPFAVTVMLVLVGLIRLPAPSYAPIAPDLTLISVYYWTIHRPDLMRPRVAFLIGLLQDLLIGGPLGVNALMLVVTQWAVVNQRRLFLASTFLLLWIGFALVMIGAAFLEWLAFSALNATILPLKPALFQGLLTVAMFPALGWLLIRVHRAFLNE</sequence>
<keyword evidence="6 8" id="KW-1133">Transmembrane helix</keyword>
<evidence type="ECO:0000256" key="7">
    <source>
        <dbReference type="ARBA" id="ARBA00023136"/>
    </source>
</evidence>
<keyword evidence="4 8" id="KW-0812">Transmembrane</keyword>
<keyword evidence="7 8" id="KW-0472">Membrane</keyword>
<comment type="subcellular location">
    <subcellularLocation>
        <location evidence="1">Cell membrane</location>
        <topology evidence="1">Multi-pass membrane protein</topology>
    </subcellularLocation>
</comment>
<keyword evidence="10" id="KW-1185">Reference proteome</keyword>
<protein>
    <submittedName>
        <fullName evidence="9">Rod shape-determining protein MreD</fullName>
    </submittedName>
</protein>
<dbReference type="AlphaFoldDB" id="A0A3S0KBD1"/>
<evidence type="ECO:0000256" key="3">
    <source>
        <dbReference type="ARBA" id="ARBA00022475"/>
    </source>
</evidence>
<feature type="transmembrane region" description="Helical" evidence="8">
    <location>
        <begin position="143"/>
        <end position="161"/>
    </location>
</feature>
<evidence type="ECO:0000313" key="9">
    <source>
        <dbReference type="EMBL" id="RTR20546.1"/>
    </source>
</evidence>
<keyword evidence="3" id="KW-1003">Cell membrane</keyword>
<name>A0A3S0KBD1_9PROT</name>
<dbReference type="GO" id="GO:0005886">
    <property type="term" value="C:plasma membrane"/>
    <property type="evidence" value="ECO:0007669"/>
    <property type="project" value="UniProtKB-SubCell"/>
</dbReference>
<evidence type="ECO:0000256" key="2">
    <source>
        <dbReference type="ARBA" id="ARBA00007776"/>
    </source>
</evidence>
<dbReference type="EMBL" id="RXMA01000008">
    <property type="protein sequence ID" value="RTR20546.1"/>
    <property type="molecule type" value="Genomic_DNA"/>
</dbReference>
<organism evidence="9 10">
    <name type="scientific">Azospirillum griseum</name>
    <dbReference type="NCBI Taxonomy" id="2496639"/>
    <lineage>
        <taxon>Bacteria</taxon>
        <taxon>Pseudomonadati</taxon>
        <taxon>Pseudomonadota</taxon>
        <taxon>Alphaproteobacteria</taxon>
        <taxon>Rhodospirillales</taxon>
        <taxon>Azospirillaceae</taxon>
        <taxon>Azospirillum</taxon>
    </lineage>
</organism>
<dbReference type="Proteomes" id="UP000277007">
    <property type="component" value="Unassembled WGS sequence"/>
</dbReference>
<reference evidence="9 10" key="1">
    <citation type="submission" date="2018-12" db="EMBL/GenBank/DDBJ databases">
        <authorList>
            <person name="Yang Y."/>
        </authorList>
    </citation>
    <scope>NUCLEOTIDE SEQUENCE [LARGE SCALE GENOMIC DNA]</scope>
    <source>
        <strain evidence="9 10">L-25-5w-1</strain>
    </source>
</reference>
<evidence type="ECO:0000313" key="10">
    <source>
        <dbReference type="Proteomes" id="UP000277007"/>
    </source>
</evidence>